<protein>
    <recommendedName>
        <fullName evidence="4">Peptidoglycan binding-like domain-containing protein</fullName>
    </recommendedName>
</protein>
<keyword evidence="1" id="KW-0732">Signal</keyword>
<proteinExistence type="predicted"/>
<dbReference type="AlphaFoldDB" id="A0A1B1MPH6"/>
<evidence type="ECO:0000313" key="2">
    <source>
        <dbReference type="EMBL" id="ANS70519.1"/>
    </source>
</evidence>
<organism evidence="2 3">
    <name type="scientific">Streptomyces lincolnensis</name>
    <dbReference type="NCBI Taxonomy" id="1915"/>
    <lineage>
        <taxon>Bacteria</taxon>
        <taxon>Bacillati</taxon>
        <taxon>Actinomycetota</taxon>
        <taxon>Actinomycetes</taxon>
        <taxon>Kitasatosporales</taxon>
        <taxon>Streptomycetaceae</taxon>
        <taxon>Streptomyces</taxon>
    </lineage>
</organism>
<keyword evidence="3" id="KW-1185">Reference proteome</keyword>
<feature type="signal peptide" evidence="1">
    <location>
        <begin position="1"/>
        <end position="33"/>
    </location>
</feature>
<dbReference type="RefSeq" id="WP_067444026.1">
    <property type="nucleotide sequence ID" value="NZ_CP016438.1"/>
</dbReference>
<dbReference type="EMBL" id="CP016438">
    <property type="protein sequence ID" value="ANS70519.1"/>
    <property type="molecule type" value="Genomic_DNA"/>
</dbReference>
<gene>
    <name evidence="2" type="ORF">SLINC_8295</name>
</gene>
<reference evidence="2 3" key="1">
    <citation type="submission" date="2016-07" db="EMBL/GenBank/DDBJ databases">
        <title>Enhancement of antibiotic productionsby engineered nitrateutilization in actinobacteria.</title>
        <authorList>
            <person name="Meng S.C."/>
        </authorList>
    </citation>
    <scope>NUCLEOTIDE SEQUENCE [LARGE SCALE GENOMIC DNA]</scope>
    <source>
        <strain evidence="2 3">NRRL 2936</strain>
    </source>
</reference>
<dbReference type="Proteomes" id="UP000092598">
    <property type="component" value="Chromosome"/>
</dbReference>
<evidence type="ECO:0000256" key="1">
    <source>
        <dbReference type="SAM" id="SignalP"/>
    </source>
</evidence>
<evidence type="ECO:0000313" key="3">
    <source>
        <dbReference type="Proteomes" id="UP000092598"/>
    </source>
</evidence>
<feature type="chain" id="PRO_5008527413" description="Peptidoglycan binding-like domain-containing protein" evidence="1">
    <location>
        <begin position="34"/>
        <end position="176"/>
    </location>
</feature>
<accession>A0A1B1MPH6</accession>
<evidence type="ECO:0008006" key="4">
    <source>
        <dbReference type="Google" id="ProtNLM"/>
    </source>
</evidence>
<sequence>MTIRTARPRLATTAVLGAALGATLALGTLPASAAVSDGYISGGGSFRNDWSDERVAADYYPRSNAACLWQKVLWAEGLLTNSEVDGAFGGNTAHQTGRLQSRWGIPTSEKADHGTFTKAAGRLKFVSGSTASGKKLELKYNGAAHDFTVRRNERGQYGFYLDDAWRAATYKKRTCI</sequence>
<name>A0A1B1MPH6_STRLN</name>
<dbReference type="KEGG" id="sls:SLINC_8295"/>